<evidence type="ECO:0000313" key="11">
    <source>
        <dbReference type="Proteomes" id="UP000219439"/>
    </source>
</evidence>
<keyword evidence="2" id="KW-1003">Cell membrane</keyword>
<evidence type="ECO:0000256" key="6">
    <source>
        <dbReference type="RuleBase" id="RU004057"/>
    </source>
</evidence>
<evidence type="ECO:0000256" key="7">
    <source>
        <dbReference type="SAM" id="MobiDB-lite"/>
    </source>
</evidence>
<feature type="compositionally biased region" description="Low complexity" evidence="7">
    <location>
        <begin position="70"/>
        <end position="90"/>
    </location>
</feature>
<evidence type="ECO:0000256" key="5">
    <source>
        <dbReference type="ARBA" id="ARBA00023136"/>
    </source>
</evidence>
<dbReference type="Proteomes" id="UP000219439">
    <property type="component" value="Unassembled WGS sequence"/>
</dbReference>
<proteinExistence type="inferred from homology"/>
<name>A0A285PFX2_9HYPH</name>
<keyword evidence="11" id="KW-1185">Reference proteome</keyword>
<feature type="domain" description="MotA/TolQ/ExbB proton channel" evidence="9">
    <location>
        <begin position="196"/>
        <end position="313"/>
    </location>
</feature>
<keyword evidence="6" id="KW-0653">Protein transport</keyword>
<sequence>MTVHSASEAPLLQLAQANIAQPASPTPVAPQVIEQGQTSAPAAVQETTDGDATAVINSASPAPATNSTDPVAEAVASSANEANTTAAPSSVAQPQTALTPDAVEPVASPAPVGSWLNDSIEQIRAFMEMGGPVVMLLAVLSVLSLTVILYKLWQFSWLGIGRHKRARKALGLWRQGQQVEAINLLSKGKAPVSVVLLHAMRGQLFHSEKGALIREDVERVALRSLSKTRFLLRFLETVGQISPLLGLFGTVIGMIEAFQRLQQAGATVDPSVLAGGIWVALLTTAVGLAVAIPANLFADWFSSRVEREQEVIEELVTSVLTGQITDASAIPSSADVSGEPTYAT</sequence>
<evidence type="ECO:0000256" key="4">
    <source>
        <dbReference type="ARBA" id="ARBA00022989"/>
    </source>
</evidence>
<evidence type="ECO:0000256" key="2">
    <source>
        <dbReference type="ARBA" id="ARBA00022475"/>
    </source>
</evidence>
<feature type="transmembrane region" description="Helical" evidence="8">
    <location>
        <begin position="230"/>
        <end position="255"/>
    </location>
</feature>
<accession>A0A285PFX2</accession>
<keyword evidence="6" id="KW-0813">Transport</keyword>
<comment type="similarity">
    <text evidence="6">Belongs to the exbB/tolQ family.</text>
</comment>
<organism evidence="10 11">
    <name type="scientific">Cohaesibacter gelatinilyticus</name>
    <dbReference type="NCBI Taxonomy" id="372072"/>
    <lineage>
        <taxon>Bacteria</taxon>
        <taxon>Pseudomonadati</taxon>
        <taxon>Pseudomonadota</taxon>
        <taxon>Alphaproteobacteria</taxon>
        <taxon>Hyphomicrobiales</taxon>
        <taxon>Cohaesibacteraceae</taxon>
    </lineage>
</organism>
<evidence type="ECO:0000256" key="3">
    <source>
        <dbReference type="ARBA" id="ARBA00022692"/>
    </source>
</evidence>
<dbReference type="GO" id="GO:0005886">
    <property type="term" value="C:plasma membrane"/>
    <property type="evidence" value="ECO:0007669"/>
    <property type="project" value="UniProtKB-SubCell"/>
</dbReference>
<dbReference type="InterPro" id="IPR002898">
    <property type="entry name" value="MotA_ExbB_proton_chnl"/>
</dbReference>
<evidence type="ECO:0000256" key="8">
    <source>
        <dbReference type="SAM" id="Phobius"/>
    </source>
</evidence>
<feature type="transmembrane region" description="Helical" evidence="8">
    <location>
        <begin position="275"/>
        <end position="298"/>
    </location>
</feature>
<keyword evidence="3 8" id="KW-0812">Transmembrane</keyword>
<dbReference type="AlphaFoldDB" id="A0A285PFX2"/>
<feature type="region of interest" description="Disordered" evidence="7">
    <location>
        <begin position="56"/>
        <end position="96"/>
    </location>
</feature>
<keyword evidence="4 8" id="KW-1133">Transmembrane helix</keyword>
<keyword evidence="5 8" id="KW-0472">Membrane</keyword>
<dbReference type="PANTHER" id="PTHR30625:SF11">
    <property type="entry name" value="MOTA_TOLQ_EXBB PROTON CHANNEL DOMAIN-CONTAINING PROTEIN"/>
    <property type="match status" value="1"/>
</dbReference>
<dbReference type="GO" id="GO:0017038">
    <property type="term" value="P:protein import"/>
    <property type="evidence" value="ECO:0007669"/>
    <property type="project" value="TreeGrafter"/>
</dbReference>
<dbReference type="RefSeq" id="WP_210200936.1">
    <property type="nucleotide sequence ID" value="NZ_OBEL01000005.1"/>
</dbReference>
<evidence type="ECO:0000256" key="1">
    <source>
        <dbReference type="ARBA" id="ARBA00004651"/>
    </source>
</evidence>
<protein>
    <submittedName>
        <fullName evidence="10">Biopolymer transport protein ExbB</fullName>
    </submittedName>
</protein>
<gene>
    <name evidence="10" type="ORF">SAMN06265368_3700</name>
</gene>
<dbReference type="InterPro" id="IPR050790">
    <property type="entry name" value="ExbB/TolQ_transport"/>
</dbReference>
<evidence type="ECO:0000259" key="9">
    <source>
        <dbReference type="Pfam" id="PF01618"/>
    </source>
</evidence>
<feature type="compositionally biased region" description="Polar residues" evidence="7">
    <location>
        <begin position="56"/>
        <end position="69"/>
    </location>
</feature>
<feature type="transmembrane region" description="Helical" evidence="8">
    <location>
        <begin position="133"/>
        <end position="153"/>
    </location>
</feature>
<dbReference type="PANTHER" id="PTHR30625">
    <property type="entry name" value="PROTEIN TOLQ"/>
    <property type="match status" value="1"/>
</dbReference>
<dbReference type="Pfam" id="PF01618">
    <property type="entry name" value="MotA_ExbB"/>
    <property type="match status" value="1"/>
</dbReference>
<dbReference type="EMBL" id="OBEL01000005">
    <property type="protein sequence ID" value="SNZ20594.1"/>
    <property type="molecule type" value="Genomic_DNA"/>
</dbReference>
<comment type="subcellular location">
    <subcellularLocation>
        <location evidence="1">Cell membrane</location>
        <topology evidence="1">Multi-pass membrane protein</topology>
    </subcellularLocation>
    <subcellularLocation>
        <location evidence="6">Membrane</location>
        <topology evidence="6">Multi-pass membrane protein</topology>
    </subcellularLocation>
</comment>
<reference evidence="10 11" key="1">
    <citation type="submission" date="2017-09" db="EMBL/GenBank/DDBJ databases">
        <authorList>
            <person name="Ehlers B."/>
            <person name="Leendertz F.H."/>
        </authorList>
    </citation>
    <scope>NUCLEOTIDE SEQUENCE [LARGE SCALE GENOMIC DNA]</scope>
    <source>
        <strain evidence="10 11">DSM 18289</strain>
    </source>
</reference>
<evidence type="ECO:0000313" key="10">
    <source>
        <dbReference type="EMBL" id="SNZ20594.1"/>
    </source>
</evidence>